<feature type="region of interest" description="Disordered" evidence="3">
    <location>
        <begin position="119"/>
        <end position="146"/>
    </location>
</feature>
<evidence type="ECO:0000256" key="1">
    <source>
        <dbReference type="ARBA" id="ARBA00023012"/>
    </source>
</evidence>
<sequence length="146" mass="16568">MASNSGLHREIEAFRQLLLDEGFLNDAFKLNVENVGSMIGKPNFVEEIMTTYFRDSAKYIEKAEKLLDDDMPINIVELNRILRNLNRSSAICKASLQLVKREHAELKGRMATYLQMKRQAGPVEAAERPMSSGRNKAEPAETTKRP</sequence>
<keyword evidence="5" id="KW-1185">Reference proteome</keyword>
<comment type="function">
    <text evidence="2">Functions as a two-component phosphorelay mediators between cytokinin sensor histidine kinases and response regulators (B-type ARRs). Plays an important role in propagating cytokinin signal transduction.</text>
</comment>
<dbReference type="InterPro" id="IPR036641">
    <property type="entry name" value="HPT_dom_sf"/>
</dbReference>
<organism evidence="4 5">
    <name type="scientific">Punica granatum</name>
    <name type="common">Pomegranate</name>
    <dbReference type="NCBI Taxonomy" id="22663"/>
    <lineage>
        <taxon>Eukaryota</taxon>
        <taxon>Viridiplantae</taxon>
        <taxon>Streptophyta</taxon>
        <taxon>Embryophyta</taxon>
        <taxon>Tracheophyta</taxon>
        <taxon>Spermatophyta</taxon>
        <taxon>Magnoliopsida</taxon>
        <taxon>eudicotyledons</taxon>
        <taxon>Gunneridae</taxon>
        <taxon>Pentapetalae</taxon>
        <taxon>rosids</taxon>
        <taxon>malvids</taxon>
        <taxon>Myrtales</taxon>
        <taxon>Lythraceae</taxon>
        <taxon>Punica</taxon>
    </lineage>
</organism>
<keyword evidence="1 2" id="KW-0902">Two-component regulatory system</keyword>
<comment type="caution">
    <text evidence="4">The sequence shown here is derived from an EMBL/GenBank/DDBJ whole genome shotgun (WGS) entry which is preliminary data.</text>
</comment>
<evidence type="ECO:0000256" key="3">
    <source>
        <dbReference type="SAM" id="MobiDB-lite"/>
    </source>
</evidence>
<dbReference type="PANTHER" id="PTHR28242:SF41">
    <property type="entry name" value="HISTIDINE CONTAINING PHOSPHOTRANSFER PROTEIN"/>
    <property type="match status" value="1"/>
</dbReference>
<protein>
    <recommendedName>
        <fullName evidence="2">Histidine-containing phosphotransfer protein</fullName>
    </recommendedName>
</protein>
<comment type="domain">
    <text evidence="2">Histidine-containing phosphotransfer domain (HPt) contains an active histidine that mediates the phosphotransfer.</text>
</comment>
<accession>A0A2I0L6H5</accession>
<evidence type="ECO:0000313" key="4">
    <source>
        <dbReference type="EMBL" id="PKI76240.1"/>
    </source>
</evidence>
<proteinExistence type="predicted"/>
<gene>
    <name evidence="4" type="ORF">CRG98_003351</name>
</gene>
<dbReference type="GO" id="GO:0009736">
    <property type="term" value="P:cytokinin-activated signaling pathway"/>
    <property type="evidence" value="ECO:0007669"/>
    <property type="project" value="UniProtKB-KW"/>
</dbReference>
<dbReference type="PANTHER" id="PTHR28242">
    <property type="entry name" value="PHOSPHORELAY INTERMEDIATE PROTEIN YPD1"/>
    <property type="match status" value="1"/>
</dbReference>
<comment type="subcellular location">
    <subcellularLocation>
        <location evidence="2">Cytoplasm</location>
        <location evidence="2">Cytosol</location>
    </subcellularLocation>
    <subcellularLocation>
        <location evidence="2">Nucleus</location>
    </subcellularLocation>
</comment>
<dbReference type="EMBL" id="PGOL01000126">
    <property type="protein sequence ID" value="PKI76240.1"/>
    <property type="molecule type" value="Genomic_DNA"/>
</dbReference>
<reference evidence="4 5" key="1">
    <citation type="submission" date="2017-11" db="EMBL/GenBank/DDBJ databases">
        <title>De-novo sequencing of pomegranate (Punica granatum L.) genome.</title>
        <authorList>
            <person name="Akparov Z."/>
            <person name="Amiraslanov A."/>
            <person name="Hajiyeva S."/>
            <person name="Abbasov M."/>
            <person name="Kaur K."/>
            <person name="Hamwieh A."/>
            <person name="Solovyev V."/>
            <person name="Salamov A."/>
            <person name="Braich B."/>
            <person name="Kosarev P."/>
            <person name="Mahmoud A."/>
            <person name="Hajiyev E."/>
            <person name="Babayeva S."/>
            <person name="Izzatullayeva V."/>
            <person name="Mammadov A."/>
            <person name="Mammadov A."/>
            <person name="Sharifova S."/>
            <person name="Ojaghi J."/>
            <person name="Eynullazada K."/>
            <person name="Bayramov B."/>
            <person name="Abdulazimova A."/>
            <person name="Shahmuradov I."/>
        </authorList>
    </citation>
    <scope>NUCLEOTIDE SEQUENCE [LARGE SCALE GENOMIC DNA]</scope>
    <source>
        <strain evidence="5">cv. AG2017</strain>
        <tissue evidence="4">Leaf</tissue>
    </source>
</reference>
<keyword evidence="2" id="KW-0932">Cytokinin signaling pathway</keyword>
<dbReference type="GO" id="GO:0005829">
    <property type="term" value="C:cytosol"/>
    <property type="evidence" value="ECO:0007669"/>
    <property type="project" value="UniProtKB-SubCell"/>
</dbReference>
<dbReference type="InterPro" id="IPR045871">
    <property type="entry name" value="AHP1-5/YPD1"/>
</dbReference>
<name>A0A2I0L6H5_PUNGR</name>
<dbReference type="GO" id="GO:0009927">
    <property type="term" value="F:histidine phosphotransfer kinase activity"/>
    <property type="evidence" value="ECO:0007669"/>
    <property type="project" value="UniProtKB-UniRule"/>
</dbReference>
<dbReference type="GO" id="GO:0000160">
    <property type="term" value="P:phosphorelay signal transduction system"/>
    <property type="evidence" value="ECO:0007669"/>
    <property type="project" value="UniProtKB-UniRule"/>
</dbReference>
<evidence type="ECO:0000256" key="2">
    <source>
        <dbReference type="RuleBase" id="RU369004"/>
    </source>
</evidence>
<dbReference type="STRING" id="22663.A0A2I0L6H5"/>
<dbReference type="AlphaFoldDB" id="A0A2I0L6H5"/>
<dbReference type="Gene3D" id="1.20.120.160">
    <property type="entry name" value="HPT domain"/>
    <property type="match status" value="1"/>
</dbReference>
<dbReference type="Proteomes" id="UP000233551">
    <property type="component" value="Unassembled WGS sequence"/>
</dbReference>
<feature type="compositionally biased region" description="Basic and acidic residues" evidence="3">
    <location>
        <begin position="135"/>
        <end position="146"/>
    </location>
</feature>
<dbReference type="GO" id="GO:0043424">
    <property type="term" value="F:protein histidine kinase binding"/>
    <property type="evidence" value="ECO:0007669"/>
    <property type="project" value="UniProtKB-UniRule"/>
</dbReference>
<evidence type="ECO:0000313" key="5">
    <source>
        <dbReference type="Proteomes" id="UP000233551"/>
    </source>
</evidence>
<dbReference type="GO" id="GO:0005634">
    <property type="term" value="C:nucleus"/>
    <property type="evidence" value="ECO:0007669"/>
    <property type="project" value="UniProtKB-SubCell"/>
</dbReference>